<evidence type="ECO:0000313" key="10">
    <source>
        <dbReference type="EMBL" id="CUA73305.1"/>
    </source>
</evidence>
<keyword evidence="11" id="KW-1185">Reference proteome</keyword>
<feature type="transmembrane region" description="Helical" evidence="8">
    <location>
        <begin position="423"/>
        <end position="440"/>
    </location>
</feature>
<gene>
    <name evidence="10" type="ORF">RSOLAG22IIIB_05253</name>
</gene>
<keyword evidence="2" id="KW-0813">Transport</keyword>
<dbReference type="Pfam" id="PF07690">
    <property type="entry name" value="MFS_1"/>
    <property type="match status" value="1"/>
</dbReference>
<feature type="transmembrane region" description="Helical" evidence="8">
    <location>
        <begin position="141"/>
        <end position="159"/>
    </location>
</feature>
<feature type="transmembrane region" description="Helical" evidence="8">
    <location>
        <begin position="452"/>
        <end position="475"/>
    </location>
</feature>
<dbReference type="Pfam" id="PF00291">
    <property type="entry name" value="PALP"/>
    <property type="match status" value="1"/>
</dbReference>
<evidence type="ECO:0000256" key="4">
    <source>
        <dbReference type="ARBA" id="ARBA00022989"/>
    </source>
</evidence>
<dbReference type="Gene3D" id="3.40.50.1100">
    <property type="match status" value="2"/>
</dbReference>
<organism evidence="10 11">
    <name type="scientific">Rhizoctonia solani</name>
    <dbReference type="NCBI Taxonomy" id="456999"/>
    <lineage>
        <taxon>Eukaryota</taxon>
        <taxon>Fungi</taxon>
        <taxon>Dikarya</taxon>
        <taxon>Basidiomycota</taxon>
        <taxon>Agaricomycotina</taxon>
        <taxon>Agaricomycetes</taxon>
        <taxon>Cantharellales</taxon>
        <taxon>Ceratobasidiaceae</taxon>
        <taxon>Rhizoctonia</taxon>
    </lineage>
</organism>
<evidence type="ECO:0000256" key="3">
    <source>
        <dbReference type="ARBA" id="ARBA00022692"/>
    </source>
</evidence>
<protein>
    <submittedName>
        <fullName evidence="10">Putative transporter C757,13 [Schizosaccharomyces pombe 972h-]</fullName>
    </submittedName>
</protein>
<reference evidence="10 11" key="1">
    <citation type="submission" date="2015-07" db="EMBL/GenBank/DDBJ databases">
        <authorList>
            <person name="Noorani M."/>
        </authorList>
    </citation>
    <scope>NUCLEOTIDE SEQUENCE [LARGE SCALE GENOMIC DNA]</scope>
    <source>
        <strain evidence="10">BBA 69670</strain>
    </source>
</reference>
<evidence type="ECO:0000256" key="2">
    <source>
        <dbReference type="ARBA" id="ARBA00022448"/>
    </source>
</evidence>
<dbReference type="SUPFAM" id="SSF103473">
    <property type="entry name" value="MFS general substrate transporter"/>
    <property type="match status" value="1"/>
</dbReference>
<evidence type="ECO:0000313" key="11">
    <source>
        <dbReference type="Proteomes" id="UP000044841"/>
    </source>
</evidence>
<keyword evidence="4 8" id="KW-1133">Transmembrane helix</keyword>
<dbReference type="PANTHER" id="PTHR43791">
    <property type="entry name" value="PERMEASE-RELATED"/>
    <property type="match status" value="1"/>
</dbReference>
<feature type="transmembrane region" description="Helical" evidence="8">
    <location>
        <begin position="338"/>
        <end position="360"/>
    </location>
</feature>
<keyword evidence="3 8" id="KW-0812">Transmembrane</keyword>
<dbReference type="GO" id="GO:0022857">
    <property type="term" value="F:transmembrane transporter activity"/>
    <property type="evidence" value="ECO:0007669"/>
    <property type="project" value="InterPro"/>
</dbReference>
<dbReference type="EMBL" id="CYGV01001367">
    <property type="protein sequence ID" value="CUA73305.1"/>
    <property type="molecule type" value="Genomic_DNA"/>
</dbReference>
<dbReference type="InterPro" id="IPR036052">
    <property type="entry name" value="TrpB-like_PALP_sf"/>
</dbReference>
<dbReference type="FunFam" id="1.20.1250.20:FF:000064">
    <property type="entry name" value="MFS allantoate transporter"/>
    <property type="match status" value="1"/>
</dbReference>
<sequence>MSDQRNASVDSVVGEKQEVVEIEHGPATQDQAGGSSKPANAHGDAALAILGTSDTPIEVSPEEDAAVLRKVDKWLIPVMLMVYFLQQLDKSSLSYTSVFGIVADTGLVGSQYSWLGSIVYVAQLIWQPVSSYFLVKLPVGKYLFCNVFLWGVVVASMAGAHNFSGLLATRFFLGIFEATVAPCFITITQMWWRRREQTMRLSLWMAMNGVTYMFGSLLAFGIGHINGSIRPYQTIFLFIGLLTVVCSPVVYFVLPDSPTTAKFLTREEKVIALERLRANNQGTESKNWEWSQVWEVLTDLKTYLWLAMQFVTALPSGGISTFGPLIISGFGFSQFHTILLNIPFGALQVIITLGSAAIATKIKLKWPVLFLLTLPPIAGAAALYELGRGAELRNTLLGCYYVLTFYTGIQPMLYSWASQNTAGLIYIAQCAGNIVGPLLYKTTEAPYYHRGLISNLICWIILAALIPITALYLIFLNKQHAAARRRAGKKAEIIDTSLEDTKRAREMEKQNEASEGGEAGGQKRRMNDQAFNDLTDLQNEDFIYVLASTTTHGSGPAAFHKRLLPNYSPTPLTDVPAIAQELGLGHILVKDESSRLGLPAFKILGASWATFVVLCERFGLDPDSVSLEHIRELCKKQSVSLWAATDGNHGRALARMASIIGATSKIYVPRFITERSKAFIASEGAQIIQVQGDYDEAVRTAAKECAESASQYAFLIQDTSWEGYEHIPLQTSIGYSTLFAEIDEQLRQAGLGAPSLVVVPVGVGSLAHAAVLHYRAGTFPIPPSILTVEPEVASCLLTSLKAGEPVTVAGGKTIMPGLNCNTVSPIAWHDLKGCIDFATAVSDAEADRAVHDLAALGISSGPCGAATIAALRRFRGCLPALGRKDVVAVISSEGSEVYLDPSLRIRSNSDEK</sequence>
<evidence type="ECO:0000256" key="8">
    <source>
        <dbReference type="SAM" id="Phobius"/>
    </source>
</evidence>
<dbReference type="InterPro" id="IPR036259">
    <property type="entry name" value="MFS_trans_sf"/>
</dbReference>
<evidence type="ECO:0000256" key="6">
    <source>
        <dbReference type="ARBA" id="ARBA00037968"/>
    </source>
</evidence>
<dbReference type="InterPro" id="IPR011701">
    <property type="entry name" value="MFS"/>
</dbReference>
<dbReference type="Gene3D" id="1.20.1250.20">
    <property type="entry name" value="MFS general substrate transporter like domains"/>
    <property type="match status" value="1"/>
</dbReference>
<dbReference type="GO" id="GO:0016020">
    <property type="term" value="C:membrane"/>
    <property type="evidence" value="ECO:0007669"/>
    <property type="project" value="UniProtKB-SubCell"/>
</dbReference>
<dbReference type="AlphaFoldDB" id="A0A0K6G458"/>
<keyword evidence="5 8" id="KW-0472">Membrane</keyword>
<dbReference type="Proteomes" id="UP000044841">
    <property type="component" value="Unassembled WGS sequence"/>
</dbReference>
<evidence type="ECO:0000256" key="7">
    <source>
        <dbReference type="SAM" id="MobiDB-lite"/>
    </source>
</evidence>
<feature type="compositionally biased region" description="Polar residues" evidence="7">
    <location>
        <begin position="28"/>
        <end position="38"/>
    </location>
</feature>
<feature type="transmembrane region" description="Helical" evidence="8">
    <location>
        <begin position="171"/>
        <end position="192"/>
    </location>
</feature>
<comment type="similarity">
    <text evidence="6">Belongs to the major facilitator superfamily. Allantoate permease family.</text>
</comment>
<feature type="transmembrane region" description="Helical" evidence="8">
    <location>
        <begin position="366"/>
        <end position="384"/>
    </location>
</feature>
<dbReference type="SUPFAM" id="SSF53686">
    <property type="entry name" value="Tryptophan synthase beta subunit-like PLP-dependent enzymes"/>
    <property type="match status" value="1"/>
</dbReference>
<feature type="compositionally biased region" description="Basic and acidic residues" evidence="7">
    <location>
        <begin position="13"/>
        <end position="24"/>
    </location>
</feature>
<dbReference type="InterPro" id="IPR001926">
    <property type="entry name" value="TrpB-like_PALP"/>
</dbReference>
<feature type="transmembrane region" description="Helical" evidence="8">
    <location>
        <begin position="204"/>
        <end position="223"/>
    </location>
</feature>
<feature type="domain" description="Tryptophan synthase beta chain-like PALP" evidence="9">
    <location>
        <begin position="565"/>
        <end position="891"/>
    </location>
</feature>
<name>A0A0K6G458_9AGAM</name>
<comment type="subcellular location">
    <subcellularLocation>
        <location evidence="1">Membrane</location>
        <topology evidence="1">Multi-pass membrane protein</topology>
    </subcellularLocation>
</comment>
<feature type="transmembrane region" description="Helical" evidence="8">
    <location>
        <begin position="303"/>
        <end position="326"/>
    </location>
</feature>
<evidence type="ECO:0000256" key="5">
    <source>
        <dbReference type="ARBA" id="ARBA00023136"/>
    </source>
</evidence>
<evidence type="ECO:0000256" key="1">
    <source>
        <dbReference type="ARBA" id="ARBA00004141"/>
    </source>
</evidence>
<dbReference type="PANTHER" id="PTHR43791:SF59">
    <property type="entry name" value="TRANSPORTER, PUTATIVE (AFU_ORTHOLOGUE AFUA_1G06550)-RELATED"/>
    <property type="match status" value="1"/>
</dbReference>
<feature type="region of interest" description="Disordered" evidence="7">
    <location>
        <begin position="499"/>
        <end position="525"/>
    </location>
</feature>
<feature type="compositionally biased region" description="Basic and acidic residues" evidence="7">
    <location>
        <begin position="499"/>
        <end position="512"/>
    </location>
</feature>
<evidence type="ECO:0000259" key="9">
    <source>
        <dbReference type="Pfam" id="PF00291"/>
    </source>
</evidence>
<proteinExistence type="inferred from homology"/>
<feature type="transmembrane region" description="Helical" evidence="8">
    <location>
        <begin position="235"/>
        <end position="254"/>
    </location>
</feature>
<feature type="region of interest" description="Disordered" evidence="7">
    <location>
        <begin position="1"/>
        <end position="40"/>
    </location>
</feature>
<accession>A0A0K6G458</accession>